<dbReference type="Pfam" id="PF13515">
    <property type="entry name" value="FUSC_2"/>
    <property type="match status" value="1"/>
</dbReference>
<keyword evidence="3 5" id="KW-1133">Transmembrane helix</keyword>
<evidence type="ECO:0000256" key="4">
    <source>
        <dbReference type="ARBA" id="ARBA00023136"/>
    </source>
</evidence>
<dbReference type="GO" id="GO:0016020">
    <property type="term" value="C:membrane"/>
    <property type="evidence" value="ECO:0007669"/>
    <property type="project" value="UniProtKB-SubCell"/>
</dbReference>
<feature type="transmembrane region" description="Helical" evidence="5">
    <location>
        <begin position="269"/>
        <end position="288"/>
    </location>
</feature>
<protein>
    <submittedName>
        <fullName evidence="7">Fusaric acid resistance family protein</fullName>
    </submittedName>
</protein>
<name>A0A543HHR4_9MICO</name>
<keyword evidence="4 5" id="KW-0472">Membrane</keyword>
<accession>A0A543HHR4</accession>
<feature type="transmembrane region" description="Helical" evidence="5">
    <location>
        <begin position="176"/>
        <end position="193"/>
    </location>
</feature>
<evidence type="ECO:0000259" key="6">
    <source>
        <dbReference type="Pfam" id="PF13515"/>
    </source>
</evidence>
<dbReference type="Proteomes" id="UP000316747">
    <property type="component" value="Unassembled WGS sequence"/>
</dbReference>
<organism evidence="7 8">
    <name type="scientific">Humibacillus xanthopallidus</name>
    <dbReference type="NCBI Taxonomy" id="412689"/>
    <lineage>
        <taxon>Bacteria</taxon>
        <taxon>Bacillati</taxon>
        <taxon>Actinomycetota</taxon>
        <taxon>Actinomycetes</taxon>
        <taxon>Micrococcales</taxon>
        <taxon>Intrasporangiaceae</taxon>
        <taxon>Humibacillus</taxon>
    </lineage>
</organism>
<keyword evidence="2 5" id="KW-0812">Transmembrane</keyword>
<comment type="subcellular location">
    <subcellularLocation>
        <location evidence="1">Membrane</location>
        <topology evidence="1">Multi-pass membrane protein</topology>
    </subcellularLocation>
</comment>
<feature type="transmembrane region" description="Helical" evidence="5">
    <location>
        <begin position="227"/>
        <end position="257"/>
    </location>
</feature>
<comment type="caution">
    <text evidence="7">The sequence shown here is derived from an EMBL/GenBank/DDBJ whole genome shotgun (WGS) entry which is preliminary data.</text>
</comment>
<sequence length="327" mass="33275">MTTVNADAPTRAVVWSWPDAARGLLYAVPAAAATAVDPANGVPLALGVLPACLLPLPGPRRARLVIALVGVVCGASLFVGGALAHLPAVPTALALVAVVLAAADASARRAGGRLLLVLAAPLTAAGLSYDDWATSAAAALLLTAGATYAWAVSLLWPARPGARRPPADLPARHEMVRYGLLLGTGAGLAYLVASRLGVDHPGWAPAACLLVARPDAGLLWLRAVGRVIAVIIGALGAVAVLAAELPPAVLAVIVALVVSIAAATRASRWYITSAFTTFFVFVMLLQSHPEQASQKVGERVGETVIGVGLAVLFGIGLPALFLRTRKV</sequence>
<evidence type="ECO:0000313" key="7">
    <source>
        <dbReference type="EMBL" id="TQM57868.1"/>
    </source>
</evidence>
<evidence type="ECO:0000256" key="5">
    <source>
        <dbReference type="SAM" id="Phobius"/>
    </source>
</evidence>
<reference evidence="7 8" key="1">
    <citation type="submission" date="2019-06" db="EMBL/GenBank/DDBJ databases">
        <title>Genome sequencing of plant associated microbes to promote plant fitness in Sorghum bicolor and Oryza sativa.</title>
        <authorList>
            <person name="Coleman-Derr D."/>
        </authorList>
    </citation>
    <scope>NUCLEOTIDE SEQUENCE [LARGE SCALE GENOMIC DNA]</scope>
    <source>
        <strain evidence="7 8">KV-663</strain>
    </source>
</reference>
<gene>
    <name evidence="7" type="ORF">FBY41_3204</name>
</gene>
<dbReference type="RefSeq" id="WP_141845276.1">
    <property type="nucleotide sequence ID" value="NZ_VFPM01000003.1"/>
</dbReference>
<evidence type="ECO:0000256" key="2">
    <source>
        <dbReference type="ARBA" id="ARBA00022692"/>
    </source>
</evidence>
<evidence type="ECO:0000256" key="3">
    <source>
        <dbReference type="ARBA" id="ARBA00022989"/>
    </source>
</evidence>
<feature type="domain" description="Integral membrane bound transporter" evidence="6">
    <location>
        <begin position="188"/>
        <end position="313"/>
    </location>
</feature>
<feature type="transmembrane region" description="Helical" evidence="5">
    <location>
        <begin position="64"/>
        <end position="83"/>
    </location>
</feature>
<keyword evidence="8" id="KW-1185">Reference proteome</keyword>
<dbReference type="AlphaFoldDB" id="A0A543HHR4"/>
<proteinExistence type="predicted"/>
<dbReference type="InterPro" id="IPR049453">
    <property type="entry name" value="Memb_transporter_dom"/>
</dbReference>
<dbReference type="EMBL" id="VFPM01000003">
    <property type="protein sequence ID" value="TQM57868.1"/>
    <property type="molecule type" value="Genomic_DNA"/>
</dbReference>
<dbReference type="OrthoDB" id="3829429at2"/>
<feature type="transmembrane region" description="Helical" evidence="5">
    <location>
        <begin position="135"/>
        <end position="156"/>
    </location>
</feature>
<feature type="transmembrane region" description="Helical" evidence="5">
    <location>
        <begin position="300"/>
        <end position="322"/>
    </location>
</feature>
<evidence type="ECO:0000313" key="8">
    <source>
        <dbReference type="Proteomes" id="UP000316747"/>
    </source>
</evidence>
<evidence type="ECO:0000256" key="1">
    <source>
        <dbReference type="ARBA" id="ARBA00004141"/>
    </source>
</evidence>